<accession>A0A8J3ZCX0</accession>
<protein>
    <recommendedName>
        <fullName evidence="4">TrbL/VirB6 plasmid conjugal transfer protein</fullName>
    </recommendedName>
</protein>
<organism evidence="2 3">
    <name type="scientific">Virgisporangium aurantiacum</name>
    <dbReference type="NCBI Taxonomy" id="175570"/>
    <lineage>
        <taxon>Bacteria</taxon>
        <taxon>Bacillati</taxon>
        <taxon>Actinomycetota</taxon>
        <taxon>Actinomycetes</taxon>
        <taxon>Micromonosporales</taxon>
        <taxon>Micromonosporaceae</taxon>
        <taxon>Virgisporangium</taxon>
    </lineage>
</organism>
<evidence type="ECO:0000256" key="1">
    <source>
        <dbReference type="SAM" id="Phobius"/>
    </source>
</evidence>
<gene>
    <name evidence="2" type="ORF">Vau01_064290</name>
</gene>
<dbReference type="AlphaFoldDB" id="A0A8J3ZCX0"/>
<comment type="caution">
    <text evidence="2">The sequence shown here is derived from an EMBL/GenBank/DDBJ whole genome shotgun (WGS) entry which is preliminary data.</text>
</comment>
<dbReference type="Proteomes" id="UP000612585">
    <property type="component" value="Unassembled WGS sequence"/>
</dbReference>
<feature type="transmembrane region" description="Helical" evidence="1">
    <location>
        <begin position="570"/>
        <end position="587"/>
    </location>
</feature>
<proteinExistence type="predicted"/>
<keyword evidence="1" id="KW-0812">Transmembrane</keyword>
<evidence type="ECO:0000313" key="2">
    <source>
        <dbReference type="EMBL" id="GIJ58913.1"/>
    </source>
</evidence>
<feature type="transmembrane region" description="Helical" evidence="1">
    <location>
        <begin position="242"/>
        <end position="258"/>
    </location>
</feature>
<feature type="transmembrane region" description="Helical" evidence="1">
    <location>
        <begin position="206"/>
        <end position="230"/>
    </location>
</feature>
<feature type="transmembrane region" description="Helical" evidence="1">
    <location>
        <begin position="479"/>
        <end position="503"/>
    </location>
</feature>
<keyword evidence="1" id="KW-0472">Membrane</keyword>
<feature type="transmembrane region" description="Helical" evidence="1">
    <location>
        <begin position="163"/>
        <end position="185"/>
    </location>
</feature>
<name>A0A8J3ZCX0_9ACTN</name>
<evidence type="ECO:0008006" key="4">
    <source>
        <dbReference type="Google" id="ProtNLM"/>
    </source>
</evidence>
<evidence type="ECO:0000313" key="3">
    <source>
        <dbReference type="Proteomes" id="UP000612585"/>
    </source>
</evidence>
<dbReference type="RefSeq" id="WP_204000368.1">
    <property type="nucleotide sequence ID" value="NZ_BOPG01000043.1"/>
</dbReference>
<feature type="transmembrane region" description="Helical" evidence="1">
    <location>
        <begin position="547"/>
        <end position="564"/>
    </location>
</feature>
<keyword evidence="3" id="KW-1185">Reference proteome</keyword>
<feature type="transmembrane region" description="Helical" evidence="1">
    <location>
        <begin position="58"/>
        <end position="76"/>
    </location>
</feature>
<feature type="transmembrane region" description="Helical" evidence="1">
    <location>
        <begin position="509"/>
        <end position="535"/>
    </location>
</feature>
<sequence length="682" mass="74403">MKGHRMPALTRRLEAVDVAFLNGVARDERRRTRAGVTGLLLRGGARAGMTSRRWLRRVATLTLVLVAAGGLVAGGSPAHAESEWNFCGWRKLFSPDRASDGIVGELLQEEYVNRRVAGRTPKTNWAQYGTAGTDWSTFWLDCFDTRLVVNFAANALFGIARDLSALAIAIFMWTFKGLLLDVFLAPDTRVAGGTATLDQIIRQAHVNVYLHLAAVATLIGALVIAWRWLIGRAAASEVLGKFAWMVVVAGLALVYGGVPGPQGKPQAATVLKTFNDWTNEITIVVLAAFSGTDCETNKGVKTGSAAPAGEEESRASRDMALECAAENFYNVTIFVPWAIGMIGSYERPLPNLDGGGPGPPTQDMALAQRILMHKAYSFDDIEANKDRNRNDNPRRYTDARTYRGNDFSADICKNIPVVERPPSSFSGKACDRATMRQEVFGADDDQFPKWGEWKDVDAKKNKKYWEHWSGGRADERFQIAILALIGSSSIAIVLILVSLAYLTLQVGTIMLALMAPVAFLIGLIPGFGVQVFLRWLELLLGTFIKRIVLGLFVGLLVSIYGVVLTIPMPYLMKLLLICTIALFGLIYRRRFADAFTLNFSGSTAFHQDGDLARRAAQLGGTATRVTARKTARIGFGTIGGALGAAYARRNPLYGAVRGAVREASPDSLRSVYDFTSGRPPRP</sequence>
<keyword evidence="1" id="KW-1133">Transmembrane helix</keyword>
<dbReference type="EMBL" id="BOPG01000043">
    <property type="protein sequence ID" value="GIJ58913.1"/>
    <property type="molecule type" value="Genomic_DNA"/>
</dbReference>
<reference evidence="2" key="1">
    <citation type="submission" date="2021-01" db="EMBL/GenBank/DDBJ databases">
        <title>Whole genome shotgun sequence of Virgisporangium aurantiacum NBRC 16421.</title>
        <authorList>
            <person name="Komaki H."/>
            <person name="Tamura T."/>
        </authorList>
    </citation>
    <scope>NUCLEOTIDE SEQUENCE</scope>
    <source>
        <strain evidence="2">NBRC 16421</strain>
    </source>
</reference>